<evidence type="ECO:0000313" key="1">
    <source>
        <dbReference type="EMBL" id="PHZ86229.1"/>
    </source>
</evidence>
<dbReference type="EMBL" id="PDEM01000009">
    <property type="protein sequence ID" value="PHZ86229.1"/>
    <property type="molecule type" value="Genomic_DNA"/>
</dbReference>
<organism evidence="1 2">
    <name type="scientific">Paremcibacter congregatus</name>
    <dbReference type="NCBI Taxonomy" id="2043170"/>
    <lineage>
        <taxon>Bacteria</taxon>
        <taxon>Pseudomonadati</taxon>
        <taxon>Pseudomonadota</taxon>
        <taxon>Alphaproteobacteria</taxon>
        <taxon>Emcibacterales</taxon>
        <taxon>Emcibacteraceae</taxon>
        <taxon>Paremcibacter</taxon>
    </lineage>
</organism>
<sequence>MTHFLITEDKPDGYRLEDILKIIRKDIFLRTTKIMDDDRAEAQIVMNNNVEILGLLSAAIAKAEESTTILQKSFGPSREGEPRIGV</sequence>
<dbReference type="Proteomes" id="UP000229730">
    <property type="component" value="Unassembled WGS sequence"/>
</dbReference>
<keyword evidence="1" id="KW-0418">Kinase</keyword>
<keyword evidence="1" id="KW-0808">Transferase</keyword>
<comment type="caution">
    <text evidence="1">The sequence shown here is derived from an EMBL/GenBank/DDBJ whole genome shotgun (WGS) entry which is preliminary data.</text>
</comment>
<proteinExistence type="predicted"/>
<evidence type="ECO:0000313" key="2">
    <source>
        <dbReference type="Proteomes" id="UP000229730"/>
    </source>
</evidence>
<reference evidence="1 2" key="1">
    <citation type="submission" date="2017-10" db="EMBL/GenBank/DDBJ databases">
        <title>Frigbacter circumglobatus gen. nov. sp. nov., isolated from sediment cultured in situ.</title>
        <authorList>
            <person name="Zhao Z."/>
        </authorList>
    </citation>
    <scope>NUCLEOTIDE SEQUENCE [LARGE SCALE GENOMIC DNA]</scope>
    <source>
        <strain evidence="1 2">ZYL</strain>
    </source>
</reference>
<accession>A0A2G4YV74</accession>
<dbReference type="AlphaFoldDB" id="A0A2G4YV74"/>
<dbReference type="GO" id="GO:0016301">
    <property type="term" value="F:kinase activity"/>
    <property type="evidence" value="ECO:0007669"/>
    <property type="project" value="UniProtKB-KW"/>
</dbReference>
<dbReference type="OrthoDB" id="7361233at2"/>
<gene>
    <name evidence="1" type="ORF">CRD36_06070</name>
</gene>
<dbReference type="RefSeq" id="WP_099471813.1">
    <property type="nucleotide sequence ID" value="NZ_CP041025.1"/>
</dbReference>
<dbReference type="InParanoid" id="A0A2G4YV74"/>
<name>A0A2G4YV74_9PROT</name>
<keyword evidence="2" id="KW-1185">Reference proteome</keyword>
<protein>
    <submittedName>
        <fullName evidence="1">Histidine kinase</fullName>
    </submittedName>
</protein>